<dbReference type="AlphaFoldDB" id="A0A4V3C5B6"/>
<reference evidence="4 5" key="1">
    <citation type="submission" date="2019-03" db="EMBL/GenBank/DDBJ databases">
        <title>Genomic Encyclopedia of Archaeal and Bacterial Type Strains, Phase II (KMG-II): from individual species to whole genera.</title>
        <authorList>
            <person name="Goeker M."/>
        </authorList>
    </citation>
    <scope>NUCLEOTIDE SEQUENCE [LARGE SCALE GENOMIC DNA]</scope>
    <source>
        <strain evidence="4 5">DSM 28323</strain>
    </source>
</reference>
<dbReference type="InterPro" id="IPR001466">
    <property type="entry name" value="Beta-lactam-related"/>
</dbReference>
<dbReference type="RefSeq" id="WP_133473840.1">
    <property type="nucleotide sequence ID" value="NZ_SNWP01000010.1"/>
</dbReference>
<evidence type="ECO:0000313" key="4">
    <source>
        <dbReference type="EMBL" id="TDO29238.1"/>
    </source>
</evidence>
<proteinExistence type="predicted"/>
<evidence type="ECO:0000259" key="3">
    <source>
        <dbReference type="Pfam" id="PF11954"/>
    </source>
</evidence>
<dbReference type="InterPro" id="IPR021860">
    <property type="entry name" value="Peptidase_S12_Pab87-rel_C"/>
</dbReference>
<dbReference type="PANTHER" id="PTHR46825">
    <property type="entry name" value="D-ALANYL-D-ALANINE-CARBOXYPEPTIDASE/ENDOPEPTIDASE AMPH"/>
    <property type="match status" value="1"/>
</dbReference>
<dbReference type="InterPro" id="IPR050491">
    <property type="entry name" value="AmpC-like"/>
</dbReference>
<comment type="caution">
    <text evidence="4">The sequence shown here is derived from an EMBL/GenBank/DDBJ whole genome shotgun (WGS) entry which is preliminary data.</text>
</comment>
<dbReference type="InterPro" id="IPR012338">
    <property type="entry name" value="Beta-lactam/transpept-like"/>
</dbReference>
<feature type="chain" id="PRO_5020463747" evidence="1">
    <location>
        <begin position="22"/>
        <end position="693"/>
    </location>
</feature>
<name>A0A4V3C5B6_9BACT</name>
<dbReference type="Gene3D" id="2.40.128.600">
    <property type="match status" value="1"/>
</dbReference>
<keyword evidence="5" id="KW-1185">Reference proteome</keyword>
<dbReference type="Pfam" id="PF11954">
    <property type="entry name" value="DUF3471"/>
    <property type="match status" value="1"/>
</dbReference>
<evidence type="ECO:0000259" key="2">
    <source>
        <dbReference type="Pfam" id="PF00144"/>
    </source>
</evidence>
<feature type="domain" description="Peptidase S12 Pab87-related C-terminal" evidence="3">
    <location>
        <begin position="400"/>
        <end position="485"/>
    </location>
</feature>
<dbReference type="Gene3D" id="3.40.710.10">
    <property type="entry name" value="DD-peptidase/beta-lactamase superfamily"/>
    <property type="match status" value="1"/>
</dbReference>
<gene>
    <name evidence="4" type="ORF">BC659_1321</name>
</gene>
<organism evidence="4 5">
    <name type="scientific">Sediminibacterium goheungense</name>
    <dbReference type="NCBI Taxonomy" id="1086393"/>
    <lineage>
        <taxon>Bacteria</taxon>
        <taxon>Pseudomonadati</taxon>
        <taxon>Bacteroidota</taxon>
        <taxon>Chitinophagia</taxon>
        <taxon>Chitinophagales</taxon>
        <taxon>Chitinophagaceae</taxon>
        <taxon>Sediminibacterium</taxon>
    </lineage>
</organism>
<sequence>MKYSILVALFCSLLLTTNAQKADKRLAGLDSMIQRMLTEWKVPGVSVTVVEKNKVLLAKGFGYKDYERKAPVTENTQFAIGSCTKAFTASLVGFALKEKGIDLDLPVHSYFPALQFLDPTLTANVTLRDMLCHRTGLPRHDYSWYSGAAIARDSLVHNIRFLEASAPLRQNFQYNNYMYMAVASVLEKLYGKTWEQLIEEKFFTPLAMKNSSTGSMGTSGDFSYGYVYKNGTIQKVEFLTEAVKGMAPAGGISSTANDMARWLLLWTNQGRWEDKEIISPYFYQQAISSQMIASANLPTSKMTDYYFFNYGLGWYVANYRGHYGVGHGGNVNGFSSFTSFLPTDSIGIFVSVNQNNSVLPRILTNILIDRMIEAGFRDWNAILKQPADNRQQASKTNLPITQPSHPLQQYNGNYTNNGYGNITIQAEQGKLTGTFNRWKLNIQHHQYNYFTFSVNATVFDGSEAIRGEFKVGADGNIEALTLPYEDGIKPIEFKKEIAVVALDKGELKKYEGSFTLSGLLFKTYIDANGALKAIVPGQPEYEMVPVKEHVFNLKGLNGFSARFIVDDKGNVTGCALTQPNGTFELTKVLATAPATVSAPTLNTVTGATETGFSSYTGEYMMGVQTVKIWMDAGKLKALLPGQPPYELVQGKNEAFSIKGVTGYSVVFEKDTKGSVTGYTMYQPNGSVKAEKKK</sequence>
<dbReference type="EMBL" id="SNWP01000010">
    <property type="protein sequence ID" value="TDO29238.1"/>
    <property type="molecule type" value="Genomic_DNA"/>
</dbReference>
<accession>A0A4V3C5B6</accession>
<feature type="signal peptide" evidence="1">
    <location>
        <begin position="1"/>
        <end position="21"/>
    </location>
</feature>
<protein>
    <submittedName>
        <fullName evidence="4">CubicO group peptidase (Beta-lactamase class C family)</fullName>
    </submittedName>
</protein>
<keyword evidence="1" id="KW-0732">Signal</keyword>
<feature type="domain" description="Beta-lactamase-related" evidence="2">
    <location>
        <begin position="29"/>
        <end position="362"/>
    </location>
</feature>
<dbReference type="Pfam" id="PF00144">
    <property type="entry name" value="Beta-lactamase"/>
    <property type="match status" value="1"/>
</dbReference>
<evidence type="ECO:0000256" key="1">
    <source>
        <dbReference type="SAM" id="SignalP"/>
    </source>
</evidence>
<dbReference type="SUPFAM" id="SSF56601">
    <property type="entry name" value="beta-lactamase/transpeptidase-like"/>
    <property type="match status" value="1"/>
</dbReference>
<evidence type="ECO:0000313" key="5">
    <source>
        <dbReference type="Proteomes" id="UP000295741"/>
    </source>
</evidence>
<dbReference type="OrthoDB" id="1522765at2"/>
<dbReference type="Proteomes" id="UP000295741">
    <property type="component" value="Unassembled WGS sequence"/>
</dbReference>
<dbReference type="PANTHER" id="PTHR46825:SF15">
    <property type="entry name" value="BETA-LACTAMASE-RELATED DOMAIN-CONTAINING PROTEIN"/>
    <property type="match status" value="1"/>
</dbReference>